<proteinExistence type="predicted"/>
<keyword evidence="3" id="KW-1185">Reference proteome</keyword>
<organism evidence="2 3">
    <name type="scientific">Cirrhinus mrigala</name>
    <name type="common">Mrigala</name>
    <dbReference type="NCBI Taxonomy" id="683832"/>
    <lineage>
        <taxon>Eukaryota</taxon>
        <taxon>Metazoa</taxon>
        <taxon>Chordata</taxon>
        <taxon>Craniata</taxon>
        <taxon>Vertebrata</taxon>
        <taxon>Euteleostomi</taxon>
        <taxon>Actinopterygii</taxon>
        <taxon>Neopterygii</taxon>
        <taxon>Teleostei</taxon>
        <taxon>Ostariophysi</taxon>
        <taxon>Cypriniformes</taxon>
        <taxon>Cyprinidae</taxon>
        <taxon>Labeoninae</taxon>
        <taxon>Labeonini</taxon>
        <taxon>Cirrhinus</taxon>
    </lineage>
</organism>
<feature type="non-terminal residue" evidence="2">
    <location>
        <position position="1"/>
    </location>
</feature>
<dbReference type="AlphaFoldDB" id="A0ABD0NB92"/>
<comment type="caution">
    <text evidence="2">The sequence shown here is derived from an EMBL/GenBank/DDBJ whole genome shotgun (WGS) entry which is preliminary data.</text>
</comment>
<accession>A0ABD0NB92</accession>
<feature type="region of interest" description="Disordered" evidence="1">
    <location>
        <begin position="36"/>
        <end position="84"/>
    </location>
</feature>
<evidence type="ECO:0000313" key="3">
    <source>
        <dbReference type="Proteomes" id="UP001529510"/>
    </source>
</evidence>
<evidence type="ECO:0000313" key="2">
    <source>
        <dbReference type="EMBL" id="KAL0158266.1"/>
    </source>
</evidence>
<reference evidence="2 3" key="1">
    <citation type="submission" date="2024-05" db="EMBL/GenBank/DDBJ databases">
        <title>Genome sequencing and assembly of Indian major carp, Cirrhinus mrigala (Hamilton, 1822).</title>
        <authorList>
            <person name="Mohindra V."/>
            <person name="Chowdhury L.M."/>
            <person name="Lal K."/>
            <person name="Jena J.K."/>
        </authorList>
    </citation>
    <scope>NUCLEOTIDE SEQUENCE [LARGE SCALE GENOMIC DNA]</scope>
    <source>
        <strain evidence="2">CM1030</strain>
        <tissue evidence="2">Blood</tissue>
    </source>
</reference>
<sequence>SEFNDWIQNFKSADVPILIPPPPVYDIIYTPTQKQAPEFDRWSSSSHGATDPLRQSQDKRRSHELQLPSAIDNPVSPGYAEPLC</sequence>
<name>A0ABD0NB92_CIRMR</name>
<feature type="non-terminal residue" evidence="2">
    <location>
        <position position="84"/>
    </location>
</feature>
<dbReference type="EMBL" id="JAMKFB020000023">
    <property type="protein sequence ID" value="KAL0158266.1"/>
    <property type="molecule type" value="Genomic_DNA"/>
</dbReference>
<protein>
    <submittedName>
        <fullName evidence="2">Uncharacterized protein</fullName>
    </submittedName>
</protein>
<dbReference type="Proteomes" id="UP001529510">
    <property type="component" value="Unassembled WGS sequence"/>
</dbReference>
<evidence type="ECO:0000256" key="1">
    <source>
        <dbReference type="SAM" id="MobiDB-lite"/>
    </source>
</evidence>
<gene>
    <name evidence="2" type="ORF">M9458_046342</name>
</gene>